<evidence type="ECO:0000256" key="7">
    <source>
        <dbReference type="ARBA" id="ARBA00022741"/>
    </source>
</evidence>
<evidence type="ECO:0000256" key="2">
    <source>
        <dbReference type="ARBA" id="ARBA00004533"/>
    </source>
</evidence>
<dbReference type="InterPro" id="IPR017871">
    <property type="entry name" value="ABC_transporter-like_CS"/>
</dbReference>
<dbReference type="SUPFAM" id="SSF52540">
    <property type="entry name" value="P-loop containing nucleoside triphosphate hydrolases"/>
    <property type="match status" value="2"/>
</dbReference>
<evidence type="ECO:0000256" key="10">
    <source>
        <dbReference type="ARBA" id="ARBA00023136"/>
    </source>
</evidence>
<dbReference type="GO" id="GO:0005886">
    <property type="term" value="C:plasma membrane"/>
    <property type="evidence" value="ECO:0007669"/>
    <property type="project" value="UniProtKB-SubCell"/>
</dbReference>
<evidence type="ECO:0000256" key="4">
    <source>
        <dbReference type="ARBA" id="ARBA00022475"/>
    </source>
</evidence>
<feature type="domain" description="ABC transporter" evidence="11">
    <location>
        <begin position="7"/>
        <end position="242"/>
    </location>
</feature>
<dbReference type="EMBL" id="CAUI01000005">
    <property type="protein sequence ID" value="CCU77844.1"/>
    <property type="molecule type" value="Genomic_DNA"/>
</dbReference>
<dbReference type="OrthoDB" id="9771863at2"/>
<dbReference type="FunFam" id="3.40.50.300:FF:000126">
    <property type="entry name" value="Galactose/methyl galactoside import ATP-binding protein MglA"/>
    <property type="match status" value="1"/>
</dbReference>
<dbReference type="RefSeq" id="WP_005487217.1">
    <property type="nucleotide sequence ID" value="NZ_CAUI01000005.1"/>
</dbReference>
<dbReference type="GO" id="GO:0005524">
    <property type="term" value="F:ATP binding"/>
    <property type="evidence" value="ECO:0007669"/>
    <property type="project" value="UniProtKB-KW"/>
</dbReference>
<dbReference type="PANTHER" id="PTHR43790:SF9">
    <property type="entry name" value="GALACTOFURANOSE TRANSPORTER ATP-BINDING PROTEIN YTFR"/>
    <property type="match status" value="1"/>
</dbReference>
<dbReference type="InterPro" id="IPR050107">
    <property type="entry name" value="ABC_carbohydrate_import_ATPase"/>
</dbReference>
<evidence type="ECO:0000313" key="13">
    <source>
        <dbReference type="Proteomes" id="UP000012063"/>
    </source>
</evidence>
<keyword evidence="3" id="KW-0813">Transport</keyword>
<keyword evidence="6" id="KW-0677">Repeat</keyword>
<dbReference type="SMART" id="SM00382">
    <property type="entry name" value="AAA"/>
    <property type="match status" value="2"/>
</dbReference>
<dbReference type="InterPro" id="IPR003439">
    <property type="entry name" value="ABC_transporter-like_ATP-bd"/>
</dbReference>
<feature type="domain" description="ABC transporter" evidence="11">
    <location>
        <begin position="253"/>
        <end position="497"/>
    </location>
</feature>
<evidence type="ECO:0000256" key="8">
    <source>
        <dbReference type="ARBA" id="ARBA00022840"/>
    </source>
</evidence>
<protein>
    <submittedName>
        <fullName evidence="12">Ribose ABC transport system, ATP-binding protein RbsA (TC 3.A.1.2.1)</fullName>
    </submittedName>
</protein>
<dbReference type="GO" id="GO:0016887">
    <property type="term" value="F:ATP hydrolysis activity"/>
    <property type="evidence" value="ECO:0007669"/>
    <property type="project" value="InterPro"/>
</dbReference>
<sequence length="499" mass="55556">MGAEKVLEMKNITKTFPGVKALDKVNFSLKKGEVHALLGENGAGKSTLMKVLNGIHQRDEGEIILRGKSVEFNDTKEAQNAGLAIIHQELELIPHLNVAENIFLGREEKKGVFIDYKKLYQNTEDVLNMLGVNIDPKSKIKDLNIGSQQMVEIAKAVSQDAEILVMDEPTSSLTNQEIEILFKLIERLKDQDIAIVYISHRLEEVFEICDRVTVLRDGEFVGEVETVETDEDELINMMVGRTIEDRFPKMEFNPGEEILKIDNLSVPDEIINASFSLRKGEILGVAGLMGSGRTELAKSIFGVFKTKTGGIYYKGEKIEINSPADAINKGIYYLSEDRKDEGLVLSLSVANNISISILKQMLKANTFINSASEKELAQKYINDLNIKTPSEKQLVKNLSGGNQQKVVISKLLSTKPEVVILDEPTRGIDVGAKREIYNLMQELIDKEVAVILISSELPEVLNLSNRVIVMHEKEIMGELDAAEADQEAVMKLATGRRSQ</sequence>
<dbReference type="STRING" id="1293054.HSACCH_00213"/>
<comment type="caution">
    <text evidence="12">The sequence shown here is derived from an EMBL/GenBank/DDBJ whole genome shotgun (WGS) entry which is preliminary data.</text>
</comment>
<keyword evidence="10" id="KW-0472">Membrane</keyword>
<keyword evidence="4" id="KW-1003">Cell membrane</keyword>
<keyword evidence="8 12" id="KW-0067">ATP-binding</keyword>
<dbReference type="CDD" id="cd03215">
    <property type="entry name" value="ABC_Carb_Monos_II"/>
    <property type="match status" value="1"/>
</dbReference>
<gene>
    <name evidence="12" type="ORF">HSACCH_00213</name>
</gene>
<comment type="subcellular location">
    <subcellularLocation>
        <location evidence="2">Cell inner membrane</location>
    </subcellularLocation>
    <subcellularLocation>
        <location evidence="1">Cell membrane</location>
        <topology evidence="1">Peripheral membrane protein</topology>
    </subcellularLocation>
</comment>
<evidence type="ECO:0000313" key="12">
    <source>
        <dbReference type="EMBL" id="CCU77844.1"/>
    </source>
</evidence>
<dbReference type="InterPro" id="IPR003593">
    <property type="entry name" value="AAA+_ATPase"/>
</dbReference>
<dbReference type="PROSITE" id="PS00211">
    <property type="entry name" value="ABC_TRANSPORTER_1"/>
    <property type="match status" value="1"/>
</dbReference>
<dbReference type="AlphaFoldDB" id="M5DY21"/>
<evidence type="ECO:0000256" key="1">
    <source>
        <dbReference type="ARBA" id="ARBA00004202"/>
    </source>
</evidence>
<keyword evidence="5" id="KW-0762">Sugar transport</keyword>
<evidence type="ECO:0000256" key="3">
    <source>
        <dbReference type="ARBA" id="ARBA00022448"/>
    </source>
</evidence>
<evidence type="ECO:0000256" key="9">
    <source>
        <dbReference type="ARBA" id="ARBA00022967"/>
    </source>
</evidence>
<name>M5DY21_9FIRM</name>
<dbReference type="PROSITE" id="PS50893">
    <property type="entry name" value="ABC_TRANSPORTER_2"/>
    <property type="match status" value="2"/>
</dbReference>
<dbReference type="FunFam" id="3.40.50.300:FF:000127">
    <property type="entry name" value="Ribose import ATP-binding protein RbsA"/>
    <property type="match status" value="1"/>
</dbReference>
<organism evidence="12 13">
    <name type="scientific">Halanaerobium saccharolyticum subsp. saccharolyticum DSM 6643</name>
    <dbReference type="NCBI Taxonomy" id="1293054"/>
    <lineage>
        <taxon>Bacteria</taxon>
        <taxon>Bacillati</taxon>
        <taxon>Bacillota</taxon>
        <taxon>Clostridia</taxon>
        <taxon>Halanaerobiales</taxon>
        <taxon>Halanaerobiaceae</taxon>
        <taxon>Halanaerobium</taxon>
    </lineage>
</organism>
<keyword evidence="9" id="KW-1278">Translocase</keyword>
<proteinExistence type="predicted"/>
<dbReference type="FunCoup" id="M5DY21">
    <property type="interactions" value="87"/>
</dbReference>
<dbReference type="PANTHER" id="PTHR43790">
    <property type="entry name" value="CARBOHYDRATE TRANSPORT ATP-BINDING PROTEIN MG119-RELATED"/>
    <property type="match status" value="1"/>
</dbReference>
<dbReference type="Gene3D" id="3.40.50.300">
    <property type="entry name" value="P-loop containing nucleotide triphosphate hydrolases"/>
    <property type="match status" value="2"/>
</dbReference>
<evidence type="ECO:0000259" key="11">
    <source>
        <dbReference type="PROSITE" id="PS50893"/>
    </source>
</evidence>
<evidence type="ECO:0000256" key="6">
    <source>
        <dbReference type="ARBA" id="ARBA00022737"/>
    </source>
</evidence>
<keyword evidence="13" id="KW-1185">Reference proteome</keyword>
<dbReference type="GO" id="GO:0015749">
    <property type="term" value="P:monosaccharide transmembrane transport"/>
    <property type="evidence" value="ECO:0007669"/>
    <property type="project" value="UniProtKB-ARBA"/>
</dbReference>
<reference evidence="13" key="1">
    <citation type="journal article" date="2013" name="Genome Announc.">
        <title>Genome Sequence of Halanaerobium saccharolyticum subsp. saccharolyticum Strain DSM 6643T, a Halophilic Hydrogen-Producing Bacterium.</title>
        <authorList>
            <person name="Kivisto A."/>
            <person name="Larjo A."/>
            <person name="Ciranna A."/>
            <person name="Santala V."/>
            <person name="Roos C."/>
            <person name="Karp M."/>
        </authorList>
    </citation>
    <scope>NUCLEOTIDE SEQUENCE [LARGE SCALE GENOMIC DNA]</scope>
    <source>
        <strain evidence="13">DSM 6643</strain>
    </source>
</reference>
<dbReference type="CDD" id="cd03216">
    <property type="entry name" value="ABC_Carb_Monos_I"/>
    <property type="match status" value="1"/>
</dbReference>
<dbReference type="Pfam" id="PF00005">
    <property type="entry name" value="ABC_tran"/>
    <property type="match status" value="2"/>
</dbReference>
<dbReference type="eggNOG" id="COG1129">
    <property type="taxonomic scope" value="Bacteria"/>
</dbReference>
<dbReference type="InterPro" id="IPR027417">
    <property type="entry name" value="P-loop_NTPase"/>
</dbReference>
<accession>M5DY21</accession>
<dbReference type="Proteomes" id="UP000012063">
    <property type="component" value="Unassembled WGS sequence"/>
</dbReference>
<keyword evidence="7" id="KW-0547">Nucleotide-binding</keyword>
<dbReference type="InParanoid" id="M5DY21"/>
<evidence type="ECO:0000256" key="5">
    <source>
        <dbReference type="ARBA" id="ARBA00022597"/>
    </source>
</evidence>